<dbReference type="Pfam" id="PF05916">
    <property type="entry name" value="Sld5"/>
    <property type="match status" value="1"/>
</dbReference>
<dbReference type="PANTHER" id="PTHR21206:SF0">
    <property type="entry name" value="DNA REPLICATION COMPLEX GINS PROTEIN SLD5"/>
    <property type="match status" value="1"/>
</dbReference>
<protein>
    <recommendedName>
        <fullName evidence="4">GINS subunit domain-containing protein</fullName>
    </recommendedName>
</protein>
<name>A0A4S4LQZ5_9AGAM</name>
<dbReference type="CDD" id="cd11711">
    <property type="entry name" value="GINS_A_Sld5"/>
    <property type="match status" value="1"/>
</dbReference>
<dbReference type="InterPro" id="IPR021151">
    <property type="entry name" value="GINS_A"/>
</dbReference>
<dbReference type="InterPro" id="IPR038749">
    <property type="entry name" value="Sld5_GINS_A"/>
</dbReference>
<dbReference type="AlphaFoldDB" id="A0A4S4LQZ5"/>
<dbReference type="EMBL" id="SGPL01000253">
    <property type="protein sequence ID" value="THH14749.1"/>
    <property type="molecule type" value="Genomic_DNA"/>
</dbReference>
<evidence type="ECO:0000259" key="4">
    <source>
        <dbReference type="Pfam" id="PF05916"/>
    </source>
</evidence>
<dbReference type="InterPro" id="IPR008591">
    <property type="entry name" value="GINS_Sld5"/>
</dbReference>
<keyword evidence="6" id="KW-1185">Reference proteome</keyword>
<evidence type="ECO:0000313" key="6">
    <source>
        <dbReference type="Proteomes" id="UP000310158"/>
    </source>
</evidence>
<evidence type="ECO:0000256" key="1">
    <source>
        <dbReference type="ARBA" id="ARBA00004123"/>
    </source>
</evidence>
<proteinExistence type="predicted"/>
<keyword evidence="3" id="KW-0539">Nucleus</keyword>
<comment type="caution">
    <text evidence="5">The sequence shown here is derived from an EMBL/GenBank/DDBJ whole genome shotgun (WGS) entry which is preliminary data.</text>
</comment>
<dbReference type="OrthoDB" id="338231at2759"/>
<comment type="subcellular location">
    <subcellularLocation>
        <location evidence="1">Nucleus</location>
    </subcellularLocation>
</comment>
<reference evidence="5 6" key="1">
    <citation type="submission" date="2019-02" db="EMBL/GenBank/DDBJ databases">
        <title>Genome sequencing of the rare red list fungi Bondarzewia mesenterica.</title>
        <authorList>
            <person name="Buettner E."/>
            <person name="Kellner H."/>
        </authorList>
    </citation>
    <scope>NUCLEOTIDE SEQUENCE [LARGE SCALE GENOMIC DNA]</scope>
    <source>
        <strain evidence="5 6">DSM 108281</strain>
    </source>
</reference>
<accession>A0A4S4LQZ5</accession>
<gene>
    <name evidence="5" type="ORF">EW146_g5628</name>
</gene>
<sequence>MDTCHALCRAGLFATARNGISVASLQSRSRRQLIASLGAENSTDLYRSVKFEDAAMAGNPLFDDDDPMAVPSFIQRALHAPDDDDLDLAIAPRNRDLDLFTTAEEETELQQLIRHWMNERHAPDILPGQEVVLSKMLDHIRRQSEIVLLLRSDPDTSEDEHFRIMLAQTEIERVKFIVRSYLRIRLHKIEKYARYIAATPEIQTRLSQTEVNHAKRYAKLTEDHFHISVLRSLPEHQQSLDDSTVFTPPMSRTLSQTLTLPSYPVLFLSMRETNVPPYDSRMERRFSYGKIKSCSPLTR</sequence>
<dbReference type="GO" id="GO:0000727">
    <property type="term" value="P:double-strand break repair via break-induced replication"/>
    <property type="evidence" value="ECO:0007669"/>
    <property type="project" value="TreeGrafter"/>
</dbReference>
<keyword evidence="2" id="KW-0235">DNA replication</keyword>
<evidence type="ECO:0000256" key="2">
    <source>
        <dbReference type="ARBA" id="ARBA00022705"/>
    </source>
</evidence>
<evidence type="ECO:0000256" key="3">
    <source>
        <dbReference type="ARBA" id="ARBA00023242"/>
    </source>
</evidence>
<dbReference type="PANTHER" id="PTHR21206">
    <property type="entry name" value="SLD5 PROTEIN"/>
    <property type="match status" value="1"/>
</dbReference>
<evidence type="ECO:0000313" key="5">
    <source>
        <dbReference type="EMBL" id="THH14749.1"/>
    </source>
</evidence>
<dbReference type="Proteomes" id="UP000310158">
    <property type="component" value="Unassembled WGS sequence"/>
</dbReference>
<dbReference type="SUPFAM" id="SSF158573">
    <property type="entry name" value="GINS helical bundle-like"/>
    <property type="match status" value="1"/>
</dbReference>
<dbReference type="GO" id="GO:0000811">
    <property type="term" value="C:GINS complex"/>
    <property type="evidence" value="ECO:0007669"/>
    <property type="project" value="TreeGrafter"/>
</dbReference>
<dbReference type="Gene3D" id="1.20.58.1030">
    <property type="match status" value="1"/>
</dbReference>
<dbReference type="InterPro" id="IPR036224">
    <property type="entry name" value="GINS_bundle-like_dom_sf"/>
</dbReference>
<organism evidence="5 6">
    <name type="scientific">Bondarzewia mesenterica</name>
    <dbReference type="NCBI Taxonomy" id="1095465"/>
    <lineage>
        <taxon>Eukaryota</taxon>
        <taxon>Fungi</taxon>
        <taxon>Dikarya</taxon>
        <taxon>Basidiomycota</taxon>
        <taxon>Agaricomycotina</taxon>
        <taxon>Agaricomycetes</taxon>
        <taxon>Russulales</taxon>
        <taxon>Bondarzewiaceae</taxon>
        <taxon>Bondarzewia</taxon>
    </lineage>
</organism>
<dbReference type="GO" id="GO:0006261">
    <property type="term" value="P:DNA-templated DNA replication"/>
    <property type="evidence" value="ECO:0007669"/>
    <property type="project" value="InterPro"/>
</dbReference>
<feature type="domain" description="GINS subunit" evidence="4">
    <location>
        <begin position="153"/>
        <end position="225"/>
    </location>
</feature>